<comment type="caution">
    <text evidence="1">The sequence shown here is derived from an EMBL/GenBank/DDBJ whole genome shotgun (WGS) entry which is preliminary data.</text>
</comment>
<sequence length="242" mass="27209">MKTKIIIGAVVVLAVVITLFTRGSTEQQVSKLDVTDTVKGFYDGWLRAVGEPSTDPNRATLAKSPILSKELRDKLKKALKNSETIIDPVLCQKVIPENISTRTVFENEDGAQILITSQDKKVAEQAVVTLKRYNDGWYIHNIECSLGEFAPEREFSFEREGYLLKGSIPPPYNSNNWHLVFEENNKPGHVAPLFFDTESQCTDSEKSKSVCEPSQFIEARKVFVRGQMSERGVSVKQLEIVK</sequence>
<proteinExistence type="predicted"/>
<protein>
    <submittedName>
        <fullName evidence="1">Uncharacterized protein</fullName>
    </submittedName>
</protein>
<dbReference type="Gene3D" id="3.10.450.50">
    <property type="match status" value="1"/>
</dbReference>
<dbReference type="AlphaFoldDB" id="A0A1G2TW13"/>
<accession>A0A1G2TW13</accession>
<dbReference type="STRING" id="1802758.A3A96_02045"/>
<gene>
    <name evidence="1" type="ORF">A3A96_02045</name>
</gene>
<name>A0A1G2TW13_9BACT</name>
<organism evidence="1 2">
    <name type="scientific">Candidatus Zambryskibacteria bacterium RIFCSPLOWO2_01_FULL_39_39</name>
    <dbReference type="NCBI Taxonomy" id="1802758"/>
    <lineage>
        <taxon>Bacteria</taxon>
        <taxon>Candidatus Zambryskiibacteriota</taxon>
    </lineage>
</organism>
<evidence type="ECO:0000313" key="2">
    <source>
        <dbReference type="Proteomes" id="UP000177707"/>
    </source>
</evidence>
<dbReference type="EMBL" id="MHWB01000012">
    <property type="protein sequence ID" value="OHB01505.1"/>
    <property type="molecule type" value="Genomic_DNA"/>
</dbReference>
<reference evidence="1 2" key="1">
    <citation type="journal article" date="2016" name="Nat. Commun.">
        <title>Thousands of microbial genomes shed light on interconnected biogeochemical processes in an aquifer system.</title>
        <authorList>
            <person name="Anantharaman K."/>
            <person name="Brown C.T."/>
            <person name="Hug L.A."/>
            <person name="Sharon I."/>
            <person name="Castelle C.J."/>
            <person name="Probst A.J."/>
            <person name="Thomas B.C."/>
            <person name="Singh A."/>
            <person name="Wilkins M.J."/>
            <person name="Karaoz U."/>
            <person name="Brodie E.L."/>
            <person name="Williams K.H."/>
            <person name="Hubbard S.S."/>
            <person name="Banfield J.F."/>
        </authorList>
    </citation>
    <scope>NUCLEOTIDE SEQUENCE [LARGE SCALE GENOMIC DNA]</scope>
</reference>
<evidence type="ECO:0000313" key="1">
    <source>
        <dbReference type="EMBL" id="OHB01505.1"/>
    </source>
</evidence>
<dbReference type="Proteomes" id="UP000177707">
    <property type="component" value="Unassembled WGS sequence"/>
</dbReference>